<name>A0AAE2CCX8_9LAMI</name>
<reference evidence="2" key="1">
    <citation type="submission" date="2020-06" db="EMBL/GenBank/DDBJ databases">
        <authorList>
            <person name="Li T."/>
            <person name="Hu X."/>
            <person name="Zhang T."/>
            <person name="Song X."/>
            <person name="Zhang H."/>
            <person name="Dai N."/>
            <person name="Sheng W."/>
            <person name="Hou X."/>
            <person name="Wei L."/>
        </authorList>
    </citation>
    <scope>NUCLEOTIDE SEQUENCE</scope>
    <source>
        <strain evidence="2">3651</strain>
        <tissue evidence="2">Leaf</tissue>
    </source>
</reference>
<feature type="non-terminal residue" evidence="2">
    <location>
        <position position="1"/>
    </location>
</feature>
<evidence type="ECO:0000313" key="2">
    <source>
        <dbReference type="EMBL" id="KAK4417501.1"/>
    </source>
</evidence>
<gene>
    <name evidence="2" type="ORF">Salat_2575800</name>
</gene>
<dbReference type="Proteomes" id="UP001293254">
    <property type="component" value="Unassembled WGS sequence"/>
</dbReference>
<organism evidence="2 3">
    <name type="scientific">Sesamum alatum</name>
    <dbReference type="NCBI Taxonomy" id="300844"/>
    <lineage>
        <taxon>Eukaryota</taxon>
        <taxon>Viridiplantae</taxon>
        <taxon>Streptophyta</taxon>
        <taxon>Embryophyta</taxon>
        <taxon>Tracheophyta</taxon>
        <taxon>Spermatophyta</taxon>
        <taxon>Magnoliopsida</taxon>
        <taxon>eudicotyledons</taxon>
        <taxon>Gunneridae</taxon>
        <taxon>Pentapetalae</taxon>
        <taxon>asterids</taxon>
        <taxon>lamiids</taxon>
        <taxon>Lamiales</taxon>
        <taxon>Pedaliaceae</taxon>
        <taxon>Sesamum</taxon>
    </lineage>
</organism>
<accession>A0AAE2CCX8</accession>
<proteinExistence type="predicted"/>
<protein>
    <submittedName>
        <fullName evidence="2">Uncharacterized protein</fullName>
    </submittedName>
</protein>
<evidence type="ECO:0000256" key="1">
    <source>
        <dbReference type="SAM" id="MobiDB-lite"/>
    </source>
</evidence>
<dbReference type="AlphaFoldDB" id="A0AAE2CCX8"/>
<reference evidence="2" key="2">
    <citation type="journal article" date="2024" name="Plant">
        <title>Genomic evolution and insights into agronomic trait innovations of Sesamum species.</title>
        <authorList>
            <person name="Miao H."/>
            <person name="Wang L."/>
            <person name="Qu L."/>
            <person name="Liu H."/>
            <person name="Sun Y."/>
            <person name="Le M."/>
            <person name="Wang Q."/>
            <person name="Wei S."/>
            <person name="Zheng Y."/>
            <person name="Lin W."/>
            <person name="Duan Y."/>
            <person name="Cao H."/>
            <person name="Xiong S."/>
            <person name="Wang X."/>
            <person name="Wei L."/>
            <person name="Li C."/>
            <person name="Ma Q."/>
            <person name="Ju M."/>
            <person name="Zhao R."/>
            <person name="Li G."/>
            <person name="Mu C."/>
            <person name="Tian Q."/>
            <person name="Mei H."/>
            <person name="Zhang T."/>
            <person name="Gao T."/>
            <person name="Zhang H."/>
        </authorList>
    </citation>
    <scope>NUCLEOTIDE SEQUENCE</scope>
    <source>
        <strain evidence="2">3651</strain>
    </source>
</reference>
<comment type="caution">
    <text evidence="2">The sequence shown here is derived from an EMBL/GenBank/DDBJ whole genome shotgun (WGS) entry which is preliminary data.</text>
</comment>
<evidence type="ECO:0000313" key="3">
    <source>
        <dbReference type="Proteomes" id="UP001293254"/>
    </source>
</evidence>
<keyword evidence="3" id="KW-1185">Reference proteome</keyword>
<sequence>SVYVPKPCGAPPPATQAQSRIHLADPPSTKVPSQDFPESSPPRVIDHGASALPPPHPVDKGKFVFIFNSFEALKFPFSNPRVLIHAARKKLLNDLCCNLVCLRSYPLL</sequence>
<dbReference type="EMBL" id="JACGWO010000010">
    <property type="protein sequence ID" value="KAK4417501.1"/>
    <property type="molecule type" value="Genomic_DNA"/>
</dbReference>
<feature type="region of interest" description="Disordered" evidence="1">
    <location>
        <begin position="1"/>
        <end position="51"/>
    </location>
</feature>